<dbReference type="Gene3D" id="3.10.180.10">
    <property type="entry name" value="2,3-Dihydroxybiphenyl 1,2-Dioxygenase, domain 1"/>
    <property type="match status" value="1"/>
</dbReference>
<evidence type="ECO:0000256" key="1">
    <source>
        <dbReference type="ARBA" id="ARBA00011051"/>
    </source>
</evidence>
<dbReference type="RefSeq" id="WP_145635564.1">
    <property type="nucleotide sequence ID" value="NZ_VIWP01000002.1"/>
</dbReference>
<protein>
    <recommendedName>
        <fullName evidence="2">Bleomycin resistance protein</fullName>
    </recommendedName>
</protein>
<dbReference type="EMBL" id="VIWP01000002">
    <property type="protein sequence ID" value="TWF57217.1"/>
    <property type="molecule type" value="Genomic_DNA"/>
</dbReference>
<evidence type="ECO:0000313" key="6">
    <source>
        <dbReference type="Proteomes" id="UP000320653"/>
    </source>
</evidence>
<keyword evidence="3" id="KW-0046">Antibiotic resistance</keyword>
<reference evidence="5 6" key="1">
    <citation type="submission" date="2019-06" db="EMBL/GenBank/DDBJ databases">
        <title>Sorghum-associated microbial communities from plants grown in Nebraska, USA.</title>
        <authorList>
            <person name="Schachtman D."/>
        </authorList>
    </citation>
    <scope>NUCLEOTIDE SEQUENCE [LARGE SCALE GENOMIC DNA]</scope>
    <source>
        <strain evidence="5 6">1225</strain>
    </source>
</reference>
<dbReference type="InterPro" id="IPR000335">
    <property type="entry name" value="Bleomycin-R"/>
</dbReference>
<dbReference type="CDD" id="cd08349">
    <property type="entry name" value="BLMA_like"/>
    <property type="match status" value="1"/>
</dbReference>
<accession>A0A561R3Q1</accession>
<evidence type="ECO:0000256" key="3">
    <source>
        <dbReference type="ARBA" id="ARBA00023251"/>
    </source>
</evidence>
<name>A0A561R3Q1_9HYPH</name>
<dbReference type="InterPro" id="IPR004360">
    <property type="entry name" value="Glyas_Fos-R_dOase_dom"/>
</dbReference>
<organism evidence="5 6">
    <name type="scientific">Neorhizobium alkalisoli</name>
    <dbReference type="NCBI Taxonomy" id="528178"/>
    <lineage>
        <taxon>Bacteria</taxon>
        <taxon>Pseudomonadati</taxon>
        <taxon>Pseudomonadota</taxon>
        <taxon>Alphaproteobacteria</taxon>
        <taxon>Hyphomicrobiales</taxon>
        <taxon>Rhizobiaceae</taxon>
        <taxon>Rhizobium/Agrobacterium group</taxon>
        <taxon>Neorhizobium</taxon>
    </lineage>
</organism>
<dbReference type="Proteomes" id="UP000320653">
    <property type="component" value="Unassembled WGS sequence"/>
</dbReference>
<feature type="domain" description="VOC" evidence="4">
    <location>
        <begin position="5"/>
        <end position="137"/>
    </location>
</feature>
<dbReference type="GO" id="GO:0016829">
    <property type="term" value="F:lyase activity"/>
    <property type="evidence" value="ECO:0007669"/>
    <property type="project" value="UniProtKB-KW"/>
</dbReference>
<evidence type="ECO:0000259" key="4">
    <source>
        <dbReference type="PROSITE" id="PS51819"/>
    </source>
</evidence>
<dbReference type="AlphaFoldDB" id="A0A561R3Q1"/>
<dbReference type="GO" id="GO:0046677">
    <property type="term" value="P:response to antibiotic"/>
    <property type="evidence" value="ECO:0007669"/>
    <property type="project" value="UniProtKB-KW"/>
</dbReference>
<keyword evidence="5" id="KW-0223">Dioxygenase</keyword>
<dbReference type="GO" id="GO:0051213">
    <property type="term" value="F:dioxygenase activity"/>
    <property type="evidence" value="ECO:0007669"/>
    <property type="project" value="UniProtKB-KW"/>
</dbReference>
<gene>
    <name evidence="5" type="ORF">FHW37_102859</name>
</gene>
<evidence type="ECO:0000313" key="5">
    <source>
        <dbReference type="EMBL" id="TWF57217.1"/>
    </source>
</evidence>
<comment type="caution">
    <text evidence="5">The sequence shown here is derived from an EMBL/GenBank/DDBJ whole genome shotgun (WGS) entry which is preliminary data.</text>
</comment>
<evidence type="ECO:0000256" key="2">
    <source>
        <dbReference type="ARBA" id="ARBA00021572"/>
    </source>
</evidence>
<proteinExistence type="inferred from homology"/>
<keyword evidence="5" id="KW-0456">Lyase</keyword>
<keyword evidence="5" id="KW-0560">Oxidoreductase</keyword>
<dbReference type="SUPFAM" id="SSF54593">
    <property type="entry name" value="Glyoxalase/Bleomycin resistance protein/Dihydroxybiphenyl dioxygenase"/>
    <property type="match status" value="1"/>
</dbReference>
<keyword evidence="6" id="KW-1185">Reference proteome</keyword>
<dbReference type="InterPro" id="IPR037523">
    <property type="entry name" value="VOC_core"/>
</dbReference>
<dbReference type="Pfam" id="PF00903">
    <property type="entry name" value="Glyoxalase"/>
    <property type="match status" value="1"/>
</dbReference>
<dbReference type="OrthoDB" id="284897at2"/>
<sequence length="147" mass="16646">MTSQSSNALVPELAVSDWRKSREFYCELIGFSVVYERSEEGFVYLSLGEAELMLDQIGVGRDFDLSDSPLTYPFGRGLNLQIRVLAIDVILERLHAAGIALYLPPEEKWYRIGDLESGNRQFVVADPDGYLLRLFEDLGERPHTVTT</sequence>
<comment type="similarity">
    <text evidence="1">Belongs to the bleomycin resistance protein family.</text>
</comment>
<dbReference type="InterPro" id="IPR029068">
    <property type="entry name" value="Glyas_Bleomycin-R_OHBP_Dase"/>
</dbReference>
<dbReference type="PROSITE" id="PS51819">
    <property type="entry name" value="VOC"/>
    <property type="match status" value="1"/>
</dbReference>